<evidence type="ECO:0000256" key="2">
    <source>
        <dbReference type="ARBA" id="ARBA00022801"/>
    </source>
</evidence>
<dbReference type="PANTHER" id="PTHR43316">
    <property type="entry name" value="HYDROLASE, HALOACID DELAHOGENASE-RELATED"/>
    <property type="match status" value="1"/>
</dbReference>
<comment type="similarity">
    <text evidence="1">Belongs to the HAD-like hydrolase superfamily. S-2-haloalkanoic acid dehalogenase family.</text>
</comment>
<accession>A0A3S3ZP34</accession>
<sequence length="237" mass="26230">MADRPEALLFDVQGTATEFHASVSDALRTIDEGRHPGVSWEGVVDRWRAAYFVALEESRPTPGQDWGTVHSVYRSALDPLLAAEGVIGWTDSEREEATDAWRRLPPWPDTVPGLTRLRTRFTVATLSNADVGAVVEMSKRGGLPWDAVFTAEMAGVFKPDPRIYRMAARYLGFPPARIMMVASHKYDLRAAARLGFRTAFVARPLEFGPHGVVDTTYESDFDVNAADFLDLADQLGC</sequence>
<dbReference type="InterPro" id="IPR006328">
    <property type="entry name" value="2-HAD"/>
</dbReference>
<gene>
    <name evidence="3" type="ORF">EF834_08195</name>
</gene>
<dbReference type="Gene3D" id="1.10.150.240">
    <property type="entry name" value="Putative phosphatase, domain 2"/>
    <property type="match status" value="1"/>
</dbReference>
<dbReference type="OrthoDB" id="3774052at2"/>
<dbReference type="InterPro" id="IPR023214">
    <property type="entry name" value="HAD_sf"/>
</dbReference>
<dbReference type="RefSeq" id="WP_127946752.1">
    <property type="nucleotide sequence ID" value="NZ_RKLN01000002.1"/>
</dbReference>
<dbReference type="InterPro" id="IPR051540">
    <property type="entry name" value="S-2-haloacid_dehalogenase"/>
</dbReference>
<dbReference type="AlphaFoldDB" id="A0A3S3ZP34"/>
<comment type="caution">
    <text evidence="3">The sequence shown here is derived from an EMBL/GenBank/DDBJ whole genome shotgun (WGS) entry which is preliminary data.</text>
</comment>
<dbReference type="InterPro" id="IPR006439">
    <property type="entry name" value="HAD-SF_hydro_IA"/>
</dbReference>
<evidence type="ECO:0000256" key="1">
    <source>
        <dbReference type="ARBA" id="ARBA00008106"/>
    </source>
</evidence>
<dbReference type="NCBIfam" id="TIGR01428">
    <property type="entry name" value="HAD_type_II"/>
    <property type="match status" value="1"/>
</dbReference>
<keyword evidence="4" id="KW-1185">Reference proteome</keyword>
<dbReference type="Gene3D" id="3.40.50.1000">
    <property type="entry name" value="HAD superfamily/HAD-like"/>
    <property type="match status" value="1"/>
</dbReference>
<dbReference type="GO" id="GO:0019120">
    <property type="term" value="F:hydrolase activity, acting on acid halide bonds, in C-halide compounds"/>
    <property type="evidence" value="ECO:0007669"/>
    <property type="project" value="InterPro"/>
</dbReference>
<dbReference type="EMBL" id="RKLN01000002">
    <property type="protein sequence ID" value="RVW05063.1"/>
    <property type="molecule type" value="Genomic_DNA"/>
</dbReference>
<dbReference type="PANTHER" id="PTHR43316:SF3">
    <property type="entry name" value="HALOACID DEHALOGENASE, TYPE II (AFU_ORTHOLOGUE AFUA_2G07750)-RELATED"/>
    <property type="match status" value="1"/>
</dbReference>
<evidence type="ECO:0000313" key="3">
    <source>
        <dbReference type="EMBL" id="RVW05063.1"/>
    </source>
</evidence>
<dbReference type="InterPro" id="IPR023198">
    <property type="entry name" value="PGP-like_dom2"/>
</dbReference>
<dbReference type="Pfam" id="PF00702">
    <property type="entry name" value="Hydrolase"/>
    <property type="match status" value="1"/>
</dbReference>
<dbReference type="SFLD" id="SFLDG01129">
    <property type="entry name" value="C1.5:_HAD__Beta-PGM__Phosphata"/>
    <property type="match status" value="1"/>
</dbReference>
<proteinExistence type="inferred from homology"/>
<dbReference type="NCBIfam" id="TIGR01493">
    <property type="entry name" value="HAD-SF-IA-v2"/>
    <property type="match status" value="1"/>
</dbReference>
<protein>
    <submittedName>
        <fullName evidence="3">Haloacid dehalogenase type II</fullName>
    </submittedName>
</protein>
<dbReference type="InterPro" id="IPR036412">
    <property type="entry name" value="HAD-like_sf"/>
</dbReference>
<organism evidence="3 4">
    <name type="scientific">Rhodococcus spongiicola</name>
    <dbReference type="NCBI Taxonomy" id="2487352"/>
    <lineage>
        <taxon>Bacteria</taxon>
        <taxon>Bacillati</taxon>
        <taxon>Actinomycetota</taxon>
        <taxon>Actinomycetes</taxon>
        <taxon>Mycobacteriales</taxon>
        <taxon>Nocardiaceae</taxon>
        <taxon>Rhodococcus</taxon>
    </lineage>
</organism>
<dbReference type="SFLD" id="SFLDS00003">
    <property type="entry name" value="Haloacid_Dehalogenase"/>
    <property type="match status" value="1"/>
</dbReference>
<evidence type="ECO:0000313" key="4">
    <source>
        <dbReference type="Proteomes" id="UP000284333"/>
    </source>
</evidence>
<dbReference type="PRINTS" id="PR00413">
    <property type="entry name" value="HADHALOGNASE"/>
</dbReference>
<keyword evidence="2" id="KW-0378">Hydrolase</keyword>
<dbReference type="Proteomes" id="UP000284333">
    <property type="component" value="Unassembled WGS sequence"/>
</dbReference>
<reference evidence="3 4" key="1">
    <citation type="submission" date="2018-11" db="EMBL/GenBank/DDBJ databases">
        <title>Rhodococcus spongicola sp. nov. and Rhodococcus xishaensis sp. nov. from marine sponges.</title>
        <authorList>
            <person name="Li L."/>
            <person name="Lin H.W."/>
        </authorList>
    </citation>
    <scope>NUCLEOTIDE SEQUENCE [LARGE SCALE GENOMIC DNA]</scope>
    <source>
        <strain evidence="3 4">LHW50502</strain>
    </source>
</reference>
<dbReference type="SUPFAM" id="SSF56784">
    <property type="entry name" value="HAD-like"/>
    <property type="match status" value="1"/>
</dbReference>
<name>A0A3S3ZP34_9NOCA</name>